<dbReference type="PROSITE" id="PS50975">
    <property type="entry name" value="ATP_GRASP"/>
    <property type="match status" value="1"/>
</dbReference>
<keyword evidence="2" id="KW-0472">Membrane</keyword>
<keyword evidence="5" id="KW-1185">Reference proteome</keyword>
<dbReference type="AlphaFoldDB" id="A0A423VF72"/>
<dbReference type="STRING" id="252740.A0A423VF72"/>
<evidence type="ECO:0000259" key="3">
    <source>
        <dbReference type="PROSITE" id="PS50975"/>
    </source>
</evidence>
<dbReference type="SUPFAM" id="SSF56059">
    <property type="entry name" value="Glutathione synthetase ATP-binding domain-like"/>
    <property type="match status" value="1"/>
</dbReference>
<dbReference type="Gene3D" id="3.30.470.20">
    <property type="entry name" value="ATP-grasp fold, B domain"/>
    <property type="match status" value="1"/>
</dbReference>
<evidence type="ECO:0000256" key="1">
    <source>
        <dbReference type="PROSITE-ProRule" id="PRU00409"/>
    </source>
</evidence>
<evidence type="ECO:0000256" key="2">
    <source>
        <dbReference type="SAM" id="Phobius"/>
    </source>
</evidence>
<evidence type="ECO:0000313" key="5">
    <source>
        <dbReference type="Proteomes" id="UP000284375"/>
    </source>
</evidence>
<dbReference type="GO" id="GO:0005524">
    <property type="term" value="F:ATP binding"/>
    <property type="evidence" value="ECO:0007669"/>
    <property type="project" value="UniProtKB-UniRule"/>
</dbReference>
<feature type="transmembrane region" description="Helical" evidence="2">
    <location>
        <begin position="87"/>
        <end position="119"/>
    </location>
</feature>
<keyword evidence="1" id="KW-0547">Nucleotide-binding</keyword>
<dbReference type="OrthoDB" id="186626at2759"/>
<feature type="domain" description="ATP-grasp" evidence="3">
    <location>
        <begin position="290"/>
        <end position="489"/>
    </location>
</feature>
<sequence length="613" mass="69460">MDTLVDGPVHTKTPLWHRRDHSHDMIIPHTIPSSDAVVPEPDANERAPAGDLNKVPPDNLVVEKSGWCSSSTYGFLRLPLRDHIKTALLLILSFVTLPVSYSLALILTVLPPWVIAYFLPWCPSTPTSALNHRNLCRSEQGFVQKTVLVTGVGMVKGLTLARSFWLCGHKVIAADFDIENFSMWTPWRGRVYSRAFEKVYTLNKPVARDGMDETEKAEVQIEYIREVYRIVKTEGVDLWVSCSGVATAVEDAMAQEALENLSEEEEGVRCACIQFDVPTTSTLHEKSTFVRHTKRLNLPVPETYDVTSHSQVLQLLERATKHPCRKFILKPAGTDDANRGNMTLLPLPTTRDNERHVQRWPISKDRPWILQQFIRGGKEYCTHSLVVNGEVKAFVACPSAELLLHYTALAHDDPVGEGMLEFTRRMAAAAGKGFTGHLSFDFMTEKDEEGMTRLYAIECNPRAHTAVALFGQPGREMRGMVEAYLSAIQGFTKPGENELGRKNGASRLVRPPTEVASRYWIGSDVVTLLVFPVWRLLSWKQTPGEFADEVREFAGHVLFWKDGTFELWDPWPFVALYYHYWPKALATSWWKGDRWTRLNASTTKLLKCWAHRQ</sequence>
<comment type="caution">
    <text evidence="4">The sequence shown here is derived from an EMBL/GenBank/DDBJ whole genome shotgun (WGS) entry which is preliminary data.</text>
</comment>
<dbReference type="EMBL" id="LJZO01000057">
    <property type="protein sequence ID" value="ROV89542.1"/>
    <property type="molecule type" value="Genomic_DNA"/>
</dbReference>
<keyword evidence="2" id="KW-0812">Transmembrane</keyword>
<name>A0A423VF72_CYTCH</name>
<dbReference type="InterPro" id="IPR036291">
    <property type="entry name" value="NAD(P)-bd_dom_sf"/>
</dbReference>
<protein>
    <recommendedName>
        <fullName evidence="3">ATP-grasp domain-containing protein</fullName>
    </recommendedName>
</protein>
<gene>
    <name evidence="4" type="ORF">VSDG_08502</name>
</gene>
<proteinExistence type="predicted"/>
<dbReference type="InterPro" id="IPR011761">
    <property type="entry name" value="ATP-grasp"/>
</dbReference>
<accession>A0A423VF72</accession>
<organism evidence="4 5">
    <name type="scientific">Cytospora chrysosperma</name>
    <name type="common">Cytospora canker fungus</name>
    <name type="synonym">Sphaeria chrysosperma</name>
    <dbReference type="NCBI Taxonomy" id="252740"/>
    <lineage>
        <taxon>Eukaryota</taxon>
        <taxon>Fungi</taxon>
        <taxon>Dikarya</taxon>
        <taxon>Ascomycota</taxon>
        <taxon>Pezizomycotina</taxon>
        <taxon>Sordariomycetes</taxon>
        <taxon>Sordariomycetidae</taxon>
        <taxon>Diaporthales</taxon>
        <taxon>Cytosporaceae</taxon>
        <taxon>Cytospora</taxon>
    </lineage>
</organism>
<keyword evidence="2" id="KW-1133">Transmembrane helix</keyword>
<dbReference type="SUPFAM" id="SSF51735">
    <property type="entry name" value="NAD(P)-binding Rossmann-fold domains"/>
    <property type="match status" value="1"/>
</dbReference>
<dbReference type="Proteomes" id="UP000284375">
    <property type="component" value="Unassembled WGS sequence"/>
</dbReference>
<keyword evidence="1" id="KW-0067">ATP-binding</keyword>
<dbReference type="GO" id="GO:0046872">
    <property type="term" value="F:metal ion binding"/>
    <property type="evidence" value="ECO:0007669"/>
    <property type="project" value="InterPro"/>
</dbReference>
<evidence type="ECO:0000313" key="4">
    <source>
        <dbReference type="EMBL" id="ROV89542.1"/>
    </source>
</evidence>
<reference evidence="4 5" key="1">
    <citation type="submission" date="2015-09" db="EMBL/GenBank/DDBJ databases">
        <title>Host preference determinants of Valsa canker pathogens revealed by comparative genomics.</title>
        <authorList>
            <person name="Yin Z."/>
            <person name="Huang L."/>
        </authorList>
    </citation>
    <scope>NUCLEOTIDE SEQUENCE [LARGE SCALE GENOMIC DNA]</scope>
    <source>
        <strain evidence="4 5">YSFL</strain>
    </source>
</reference>